<dbReference type="PROSITE" id="PS51078">
    <property type="entry name" value="ICLR_ED"/>
    <property type="match status" value="1"/>
</dbReference>
<organism evidence="7 8">
    <name type="scientific">Microlunatus spumicola</name>
    <dbReference type="NCBI Taxonomy" id="81499"/>
    <lineage>
        <taxon>Bacteria</taxon>
        <taxon>Bacillati</taxon>
        <taxon>Actinomycetota</taxon>
        <taxon>Actinomycetes</taxon>
        <taxon>Propionibacteriales</taxon>
        <taxon>Propionibacteriaceae</taxon>
        <taxon>Microlunatus</taxon>
    </lineage>
</organism>
<evidence type="ECO:0000313" key="7">
    <source>
        <dbReference type="EMBL" id="GAA3571269.1"/>
    </source>
</evidence>
<dbReference type="Gene3D" id="3.30.450.40">
    <property type="match status" value="1"/>
</dbReference>
<dbReference type="InterPro" id="IPR050707">
    <property type="entry name" value="HTH_MetabolicPath_Reg"/>
</dbReference>
<evidence type="ECO:0000259" key="5">
    <source>
        <dbReference type="PROSITE" id="PS51077"/>
    </source>
</evidence>
<proteinExistence type="predicted"/>
<dbReference type="InterPro" id="IPR029016">
    <property type="entry name" value="GAF-like_dom_sf"/>
</dbReference>
<evidence type="ECO:0000256" key="1">
    <source>
        <dbReference type="ARBA" id="ARBA00023015"/>
    </source>
</evidence>
<comment type="caution">
    <text evidence="7">The sequence shown here is derived from an EMBL/GenBank/DDBJ whole genome shotgun (WGS) entry which is preliminary data.</text>
</comment>
<dbReference type="PROSITE" id="PS51077">
    <property type="entry name" value="HTH_ICLR"/>
    <property type="match status" value="1"/>
</dbReference>
<dbReference type="PANTHER" id="PTHR30136">
    <property type="entry name" value="HELIX-TURN-HELIX TRANSCRIPTIONAL REGULATOR, ICLR FAMILY"/>
    <property type="match status" value="1"/>
</dbReference>
<dbReference type="SUPFAM" id="SSF55781">
    <property type="entry name" value="GAF domain-like"/>
    <property type="match status" value="1"/>
</dbReference>
<dbReference type="Pfam" id="PF09339">
    <property type="entry name" value="HTH_IclR"/>
    <property type="match status" value="1"/>
</dbReference>
<dbReference type="Pfam" id="PF01614">
    <property type="entry name" value="IclR_C"/>
    <property type="match status" value="1"/>
</dbReference>
<dbReference type="InterPro" id="IPR014757">
    <property type="entry name" value="Tscrpt_reg_IclR_C"/>
</dbReference>
<keyword evidence="8" id="KW-1185">Reference proteome</keyword>
<feature type="compositionally biased region" description="Basic and acidic residues" evidence="4">
    <location>
        <begin position="11"/>
        <end position="30"/>
    </location>
</feature>
<dbReference type="PANTHER" id="PTHR30136:SF24">
    <property type="entry name" value="HTH-TYPE TRANSCRIPTIONAL REPRESSOR ALLR"/>
    <property type="match status" value="1"/>
</dbReference>
<dbReference type="InterPro" id="IPR036390">
    <property type="entry name" value="WH_DNA-bd_sf"/>
</dbReference>
<accession>A0ABP6XVI4</accession>
<dbReference type="SMART" id="SM00346">
    <property type="entry name" value="HTH_ICLR"/>
    <property type="match status" value="1"/>
</dbReference>
<evidence type="ECO:0000256" key="3">
    <source>
        <dbReference type="ARBA" id="ARBA00023163"/>
    </source>
</evidence>
<evidence type="ECO:0000313" key="8">
    <source>
        <dbReference type="Proteomes" id="UP001500767"/>
    </source>
</evidence>
<dbReference type="Proteomes" id="UP001500767">
    <property type="component" value="Unassembled WGS sequence"/>
</dbReference>
<protein>
    <submittedName>
        <fullName evidence="7">IclR family transcriptional regulator</fullName>
    </submittedName>
</protein>
<keyword evidence="1" id="KW-0805">Transcription regulation</keyword>
<sequence>MSGDEEVDVVTEVRAEEARLDPTGDQDSRRGGAAAESGVTAPSPAAYRAGLVLELLAKRSEPLPLTALATELELAKSSVLNLLVSLEASGMVRRTPAGWVLGFKVLELSRAALTSTEVVAEFHRATSASRELRRETVVLAVLDGTDVVYVARHDGQQPVRYVNEIGTRNPAAVTALGRAMLAGLPDEELDRRLGDTAQLPMRTQRSLRTVDQLRADLREVRRRGYSIDDEQGVPGIRCFSVPVGSPGSPTAVSVSFVADRQTLELETAVVAGLTRLAARLRRAEPS</sequence>
<feature type="domain" description="HTH iclR-type" evidence="5">
    <location>
        <begin position="43"/>
        <end position="103"/>
    </location>
</feature>
<keyword evidence="3" id="KW-0804">Transcription</keyword>
<evidence type="ECO:0000259" key="6">
    <source>
        <dbReference type="PROSITE" id="PS51078"/>
    </source>
</evidence>
<evidence type="ECO:0000256" key="2">
    <source>
        <dbReference type="ARBA" id="ARBA00023125"/>
    </source>
</evidence>
<dbReference type="Gene3D" id="1.10.10.10">
    <property type="entry name" value="Winged helix-like DNA-binding domain superfamily/Winged helix DNA-binding domain"/>
    <property type="match status" value="1"/>
</dbReference>
<reference evidence="8" key="1">
    <citation type="journal article" date="2019" name="Int. J. Syst. Evol. Microbiol.">
        <title>The Global Catalogue of Microorganisms (GCM) 10K type strain sequencing project: providing services to taxonomists for standard genome sequencing and annotation.</title>
        <authorList>
            <consortium name="The Broad Institute Genomics Platform"/>
            <consortium name="The Broad Institute Genome Sequencing Center for Infectious Disease"/>
            <person name="Wu L."/>
            <person name="Ma J."/>
        </authorList>
    </citation>
    <scope>NUCLEOTIDE SEQUENCE [LARGE SCALE GENOMIC DNA]</scope>
    <source>
        <strain evidence="8">JCM 16540</strain>
    </source>
</reference>
<name>A0ABP6XVI4_9ACTN</name>
<dbReference type="EMBL" id="BAAAYR010000004">
    <property type="protein sequence ID" value="GAA3571269.1"/>
    <property type="molecule type" value="Genomic_DNA"/>
</dbReference>
<gene>
    <name evidence="7" type="ORF">GCM10022197_29690</name>
</gene>
<feature type="domain" description="IclR-ED" evidence="6">
    <location>
        <begin position="104"/>
        <end position="286"/>
    </location>
</feature>
<dbReference type="InterPro" id="IPR036388">
    <property type="entry name" value="WH-like_DNA-bd_sf"/>
</dbReference>
<evidence type="ECO:0000256" key="4">
    <source>
        <dbReference type="SAM" id="MobiDB-lite"/>
    </source>
</evidence>
<feature type="region of interest" description="Disordered" evidence="4">
    <location>
        <begin position="1"/>
        <end position="40"/>
    </location>
</feature>
<dbReference type="SUPFAM" id="SSF46785">
    <property type="entry name" value="Winged helix' DNA-binding domain"/>
    <property type="match status" value="1"/>
</dbReference>
<dbReference type="InterPro" id="IPR005471">
    <property type="entry name" value="Tscrpt_reg_IclR_N"/>
</dbReference>
<keyword evidence="2" id="KW-0238">DNA-binding</keyword>